<dbReference type="GO" id="GO:0016301">
    <property type="term" value="F:kinase activity"/>
    <property type="evidence" value="ECO:0007669"/>
    <property type="project" value="UniProtKB-KW"/>
</dbReference>
<dbReference type="Pfam" id="PF03109">
    <property type="entry name" value="ABC1"/>
    <property type="match status" value="1"/>
</dbReference>
<keyword evidence="2" id="KW-0808">Transferase</keyword>
<dbReference type="PANTHER" id="PTHR43851">
    <property type="match status" value="1"/>
</dbReference>
<dbReference type="InterPro" id="IPR034646">
    <property type="entry name" value="ADCK3_dom"/>
</dbReference>
<dbReference type="RefSeq" id="WP_390298824.1">
    <property type="nucleotide sequence ID" value="NZ_JBHULI010000004.1"/>
</dbReference>
<dbReference type="Proteomes" id="UP001597460">
    <property type="component" value="Unassembled WGS sequence"/>
</dbReference>
<name>A0ABW5JFM9_9BACT</name>
<sequence length="442" mass="51215">MSKDFPSSKFERGSRIAKTGLKVGTNYAKRYLRKKSGKENSDSDSDFHSENAKEVFKEFTNLRGTALKIAQGMSMDQGFLPEEFAEVMTQAQYSVPPINKALVRSIIKRELGAYPEQLFESFESEAFAAASIGQVHKAELKDGRKAAIKIQYPNVRENIDSDLGLAKILVKRIVKKGADIDPYFNEVKKTLLEETDYKNEGEQIELFRDRFGGLNIVMPEWIQEFSTDKVLCMTYMKGRHLGEFLKEDPDQKMRDHFGQLLWDFFHQQIQDMDYVHADTHPGNFLFTYDGKLGVIDFGCVKKFPKEFFMDYLRLLPTHLEDDKDAIRELYEKLNVINPNSDDPDDEERYFKFARNYGMTFAEPYKYESFDFGDEEYRNTIKYFTKDAPIGNEPRGSQHFLYTTRVHLGLYNLLMKMGARVNTTRSKEILSGMLDVDFGELVE</sequence>
<evidence type="ECO:0000259" key="5">
    <source>
        <dbReference type="PROSITE" id="PS50011"/>
    </source>
</evidence>
<comment type="similarity">
    <text evidence="1">Belongs to the protein kinase superfamily. ADCK protein kinase family.</text>
</comment>
<accession>A0ABW5JFM9</accession>
<dbReference type="PANTHER" id="PTHR43851:SF3">
    <property type="entry name" value="COENZYME Q8"/>
    <property type="match status" value="1"/>
</dbReference>
<evidence type="ECO:0000256" key="2">
    <source>
        <dbReference type="ARBA" id="ARBA00022679"/>
    </source>
</evidence>
<keyword evidence="3" id="KW-0547">Nucleotide-binding</keyword>
<evidence type="ECO:0000313" key="6">
    <source>
        <dbReference type="EMBL" id="MFD2531554.1"/>
    </source>
</evidence>
<dbReference type="SUPFAM" id="SSF56112">
    <property type="entry name" value="Protein kinase-like (PK-like)"/>
    <property type="match status" value="1"/>
</dbReference>
<organism evidence="6 7">
    <name type="scientific">Gracilimonas halophila</name>
    <dbReference type="NCBI Taxonomy" id="1834464"/>
    <lineage>
        <taxon>Bacteria</taxon>
        <taxon>Pseudomonadati</taxon>
        <taxon>Balneolota</taxon>
        <taxon>Balneolia</taxon>
        <taxon>Balneolales</taxon>
        <taxon>Balneolaceae</taxon>
        <taxon>Gracilimonas</taxon>
    </lineage>
</organism>
<protein>
    <submittedName>
        <fullName evidence="6">ABC1 kinase family protein</fullName>
    </submittedName>
</protein>
<evidence type="ECO:0000256" key="3">
    <source>
        <dbReference type="ARBA" id="ARBA00022741"/>
    </source>
</evidence>
<evidence type="ECO:0000313" key="7">
    <source>
        <dbReference type="Proteomes" id="UP001597460"/>
    </source>
</evidence>
<dbReference type="InterPro" id="IPR004147">
    <property type="entry name" value="ABC1_dom"/>
</dbReference>
<reference evidence="7" key="1">
    <citation type="journal article" date="2019" name="Int. J. Syst. Evol. Microbiol.">
        <title>The Global Catalogue of Microorganisms (GCM) 10K type strain sequencing project: providing services to taxonomists for standard genome sequencing and annotation.</title>
        <authorList>
            <consortium name="The Broad Institute Genomics Platform"/>
            <consortium name="The Broad Institute Genome Sequencing Center for Infectious Disease"/>
            <person name="Wu L."/>
            <person name="Ma J."/>
        </authorList>
    </citation>
    <scope>NUCLEOTIDE SEQUENCE [LARGE SCALE GENOMIC DNA]</scope>
    <source>
        <strain evidence="7">KCTC 52042</strain>
    </source>
</reference>
<evidence type="ECO:0000256" key="1">
    <source>
        <dbReference type="ARBA" id="ARBA00009670"/>
    </source>
</evidence>
<keyword evidence="7" id="KW-1185">Reference proteome</keyword>
<dbReference type="CDD" id="cd13970">
    <property type="entry name" value="ABC1_ADCK3"/>
    <property type="match status" value="1"/>
</dbReference>
<dbReference type="PROSITE" id="PS50011">
    <property type="entry name" value="PROTEIN_KINASE_DOM"/>
    <property type="match status" value="1"/>
</dbReference>
<gene>
    <name evidence="6" type="ORF">ACFSVN_03755</name>
</gene>
<comment type="caution">
    <text evidence="6">The sequence shown here is derived from an EMBL/GenBank/DDBJ whole genome shotgun (WGS) entry which is preliminary data.</text>
</comment>
<dbReference type="InterPro" id="IPR000719">
    <property type="entry name" value="Prot_kinase_dom"/>
</dbReference>
<dbReference type="InterPro" id="IPR011009">
    <property type="entry name" value="Kinase-like_dom_sf"/>
</dbReference>
<dbReference type="EMBL" id="JBHULI010000004">
    <property type="protein sequence ID" value="MFD2531554.1"/>
    <property type="molecule type" value="Genomic_DNA"/>
</dbReference>
<feature type="domain" description="Protein kinase" evidence="5">
    <location>
        <begin position="121"/>
        <end position="442"/>
    </location>
</feature>
<proteinExistence type="inferred from homology"/>
<dbReference type="Gene3D" id="1.10.510.10">
    <property type="entry name" value="Transferase(Phosphotransferase) domain 1"/>
    <property type="match status" value="1"/>
</dbReference>
<keyword evidence="4" id="KW-0067">ATP-binding</keyword>
<evidence type="ECO:0000256" key="4">
    <source>
        <dbReference type="ARBA" id="ARBA00022840"/>
    </source>
</evidence>
<dbReference type="InterPro" id="IPR051409">
    <property type="entry name" value="Atypical_kinase_ADCK"/>
</dbReference>
<keyword evidence="6" id="KW-0418">Kinase</keyword>